<protein>
    <recommendedName>
        <fullName evidence="2">DUF3015 domain-containing protein</fullName>
    </recommendedName>
</protein>
<proteinExistence type="predicted"/>
<reference evidence="1" key="1">
    <citation type="submission" date="2018-06" db="EMBL/GenBank/DDBJ databases">
        <authorList>
            <person name="Zhirakovskaya E."/>
        </authorList>
    </citation>
    <scope>NUCLEOTIDE SEQUENCE</scope>
</reference>
<evidence type="ECO:0000313" key="1">
    <source>
        <dbReference type="EMBL" id="VAX33651.1"/>
    </source>
</evidence>
<evidence type="ECO:0008006" key="2">
    <source>
        <dbReference type="Google" id="ProtNLM"/>
    </source>
</evidence>
<dbReference type="InterPro" id="IPR021383">
    <property type="entry name" value="DUF3015"/>
</dbReference>
<organism evidence="1">
    <name type="scientific">hydrothermal vent metagenome</name>
    <dbReference type="NCBI Taxonomy" id="652676"/>
    <lineage>
        <taxon>unclassified sequences</taxon>
        <taxon>metagenomes</taxon>
        <taxon>ecological metagenomes</taxon>
    </lineage>
</organism>
<gene>
    <name evidence="1" type="ORF">MNBD_NITROSPIRAE01-2193</name>
</gene>
<name>A0A3B1D4G1_9ZZZZ</name>
<dbReference type="EMBL" id="UOGF01000117">
    <property type="protein sequence ID" value="VAX33651.1"/>
    <property type="molecule type" value="Genomic_DNA"/>
</dbReference>
<accession>A0A3B1D4G1</accession>
<dbReference type="AlphaFoldDB" id="A0A3B1D4G1"/>
<dbReference type="PROSITE" id="PS51257">
    <property type="entry name" value="PROKAR_LIPOPROTEIN"/>
    <property type="match status" value="1"/>
</dbReference>
<dbReference type="Pfam" id="PF11220">
    <property type="entry name" value="DUF3015"/>
    <property type="match status" value="1"/>
</dbReference>
<sequence>MKRLVMLTVLGLSLTFAPNGFAAGYGAAGCGFGGELIKENKVLHQIGAAILNMILGNQTFGMTSGTSGCGEDGLVLAENEQETFVGNNYETLTKEMASGKGENLTTLAGLLGCSSDTVQHFGSFTQSHYPSIFKTRETTPSEMLVALKDGLSLEPTLASSCQKI</sequence>